<dbReference type="PANTHER" id="PTHR33544">
    <property type="entry name" value="DUF4005 DOMAIN-CONTAINING PROTEIN-RELATED"/>
    <property type="match status" value="1"/>
</dbReference>
<evidence type="ECO:0000256" key="2">
    <source>
        <dbReference type="ARBA" id="ARBA00022723"/>
    </source>
</evidence>
<dbReference type="InterPro" id="IPR040344">
    <property type="entry name" value="At3g17950-like"/>
</dbReference>
<organism evidence="5 6">
    <name type="scientific">Cucumis sativus</name>
    <name type="common">Cucumber</name>
    <dbReference type="NCBI Taxonomy" id="3659"/>
    <lineage>
        <taxon>Eukaryota</taxon>
        <taxon>Viridiplantae</taxon>
        <taxon>Streptophyta</taxon>
        <taxon>Embryophyta</taxon>
        <taxon>Tracheophyta</taxon>
        <taxon>Spermatophyta</taxon>
        <taxon>Magnoliopsida</taxon>
        <taxon>eudicotyledons</taxon>
        <taxon>Gunneridae</taxon>
        <taxon>Pentapetalae</taxon>
        <taxon>rosids</taxon>
        <taxon>fabids</taxon>
        <taxon>Cucurbitales</taxon>
        <taxon>Cucurbitaceae</taxon>
        <taxon>Benincaseae</taxon>
        <taxon>Cucumis</taxon>
    </lineage>
</organism>
<proteinExistence type="predicted"/>
<comment type="cofactor">
    <cofactor evidence="1">
        <name>a divalent metal cation</name>
        <dbReference type="ChEBI" id="CHEBI:60240"/>
    </cofactor>
</comment>
<sequence>MESSDDEKDGTYGKYVPREPSHNLVSNGAKFVDEVLNGQNERCLDHFRMDKHCALYSRNGKYYLVDQKYMNMPGFVAPYHDITYQSKEYPGGYHPQDAKELFNLRHSLLRNATERTFEALKARFPILLSAPPYPLQTQVKLVVATCAIHNYIRRENPDDWFFRLYEQDHVPHMEDSLPQLEAEQLTANIETPIVDVAFETEELEITSQLRDSIAAEIWSDYINDISPMKVQFSRTAAKEALPGKATGVTCKSNHVFLRSRAVFFSTFVSFLLLHSFGFHLKAPQNSIPPVVCFRSVDNVCHGGCGGVSFAVLYLLDSLTSSASLRERKEMLNPANDLLPPPSSPTNSSISSSDLDTESTGSFFHDRSTSLGTLMGVSFPAITFRVPSQNRDQHTAATVTAGGGSRKSKKTKRKTTMAPALVADRKRRWWRLCRDDGVKPASLGEFLEVERRFGDGAFYGNAVDLEGVVAADQQRNGRSLFADGRVLPPAQTEEDTSGAATLCRFSVSLTGICSGGAG</sequence>
<keyword evidence="2" id="KW-0479">Metal-binding</keyword>
<evidence type="ECO:0000313" key="6">
    <source>
        <dbReference type="Proteomes" id="UP000029981"/>
    </source>
</evidence>
<protein>
    <recommendedName>
        <fullName evidence="4">DDE Tnp4 domain-containing protein</fullName>
    </recommendedName>
</protein>
<dbReference type="PANTHER" id="PTHR33544:SF15">
    <property type="entry name" value="OS06G0256800 PROTEIN"/>
    <property type="match status" value="1"/>
</dbReference>
<dbReference type="eggNOG" id="ENOG502RXK1">
    <property type="taxonomic scope" value="Eukaryota"/>
</dbReference>
<reference evidence="5 6" key="4">
    <citation type="journal article" date="2011" name="BMC Genomics">
        <title>RNA-Seq improves annotation of protein-coding genes in the cucumber genome.</title>
        <authorList>
            <person name="Li Z."/>
            <person name="Zhang Z."/>
            <person name="Yan P."/>
            <person name="Huang S."/>
            <person name="Fei Z."/>
            <person name="Lin K."/>
        </authorList>
    </citation>
    <scope>NUCLEOTIDE SEQUENCE [LARGE SCALE GENOMIC DNA]</scope>
    <source>
        <strain evidence="6">cv. 9930</strain>
    </source>
</reference>
<reference evidence="5 6" key="2">
    <citation type="journal article" date="2009" name="PLoS ONE">
        <title>An integrated genetic and cytogenetic map of the cucumber genome.</title>
        <authorList>
            <person name="Ren Y."/>
            <person name="Zhang Z."/>
            <person name="Liu J."/>
            <person name="Staub J.E."/>
            <person name="Han Y."/>
            <person name="Cheng Z."/>
            <person name="Li X."/>
            <person name="Lu J."/>
            <person name="Miao H."/>
            <person name="Kang H."/>
            <person name="Xie B."/>
            <person name="Gu X."/>
            <person name="Wang X."/>
            <person name="Du Y."/>
            <person name="Jin W."/>
            <person name="Huang S."/>
        </authorList>
    </citation>
    <scope>NUCLEOTIDE SEQUENCE [LARGE SCALE GENOMIC DNA]</scope>
    <source>
        <strain evidence="6">cv. 9930</strain>
    </source>
</reference>
<gene>
    <name evidence="5" type="ORF">Csa_1G042870</name>
</gene>
<feature type="compositionally biased region" description="Low complexity" evidence="3">
    <location>
        <begin position="344"/>
        <end position="359"/>
    </location>
</feature>
<dbReference type="AlphaFoldDB" id="A0A0A0LQI1"/>
<reference evidence="5 6" key="3">
    <citation type="journal article" date="2010" name="BMC Genomics">
        <title>Transcriptome sequencing and comparative analysis of cucumber flowers with different sex types.</title>
        <authorList>
            <person name="Guo S."/>
            <person name="Zheng Y."/>
            <person name="Joung J.G."/>
            <person name="Liu S."/>
            <person name="Zhang Z."/>
            <person name="Crasta O.R."/>
            <person name="Sobral B.W."/>
            <person name="Xu Y."/>
            <person name="Huang S."/>
            <person name="Fei Z."/>
        </authorList>
    </citation>
    <scope>NUCLEOTIDE SEQUENCE [LARGE SCALE GENOMIC DNA]</scope>
    <source>
        <strain evidence="6">cv. 9930</strain>
    </source>
</reference>
<dbReference type="InterPro" id="IPR027806">
    <property type="entry name" value="HARBI1_dom"/>
</dbReference>
<feature type="region of interest" description="Disordered" evidence="3">
    <location>
        <begin position="392"/>
        <end position="417"/>
    </location>
</feature>
<feature type="compositionally biased region" description="Basic residues" evidence="3">
    <location>
        <begin position="405"/>
        <end position="414"/>
    </location>
</feature>
<dbReference type="GO" id="GO:0046872">
    <property type="term" value="F:metal ion binding"/>
    <property type="evidence" value="ECO:0007669"/>
    <property type="project" value="UniProtKB-KW"/>
</dbReference>
<evidence type="ECO:0000259" key="4">
    <source>
        <dbReference type="Pfam" id="PF13359"/>
    </source>
</evidence>
<keyword evidence="6" id="KW-1185">Reference proteome</keyword>
<feature type="domain" description="DDE Tnp4" evidence="4">
    <location>
        <begin position="51"/>
        <end position="150"/>
    </location>
</feature>
<dbReference type="Gramene" id="KGN64180">
    <property type="protein sequence ID" value="KGN64180"/>
    <property type="gene ID" value="Csa_1G042870"/>
</dbReference>
<accession>A0A0A0LQI1</accession>
<feature type="region of interest" description="Disordered" evidence="3">
    <location>
        <begin position="1"/>
        <end position="21"/>
    </location>
</feature>
<evidence type="ECO:0000256" key="3">
    <source>
        <dbReference type="SAM" id="MobiDB-lite"/>
    </source>
</evidence>
<dbReference type="EMBL" id="CM002922">
    <property type="protein sequence ID" value="KGN64180.1"/>
    <property type="molecule type" value="Genomic_DNA"/>
</dbReference>
<dbReference type="Proteomes" id="UP000029981">
    <property type="component" value="Chromosome 1"/>
</dbReference>
<evidence type="ECO:0000256" key="1">
    <source>
        <dbReference type="ARBA" id="ARBA00001968"/>
    </source>
</evidence>
<feature type="region of interest" description="Disordered" evidence="3">
    <location>
        <begin position="332"/>
        <end position="360"/>
    </location>
</feature>
<reference evidence="5 6" key="1">
    <citation type="journal article" date="2009" name="Nat. Genet.">
        <title>The genome of the cucumber, Cucumis sativus L.</title>
        <authorList>
            <person name="Huang S."/>
            <person name="Li R."/>
            <person name="Zhang Z."/>
            <person name="Li L."/>
            <person name="Gu X."/>
            <person name="Fan W."/>
            <person name="Lucas W.J."/>
            <person name="Wang X."/>
            <person name="Xie B."/>
            <person name="Ni P."/>
            <person name="Ren Y."/>
            <person name="Zhu H."/>
            <person name="Li J."/>
            <person name="Lin K."/>
            <person name="Jin W."/>
            <person name="Fei Z."/>
            <person name="Li G."/>
            <person name="Staub J."/>
            <person name="Kilian A."/>
            <person name="van der Vossen E.A."/>
            <person name="Wu Y."/>
            <person name="Guo J."/>
            <person name="He J."/>
            <person name="Jia Z."/>
            <person name="Ren Y."/>
            <person name="Tian G."/>
            <person name="Lu Y."/>
            <person name="Ruan J."/>
            <person name="Qian W."/>
            <person name="Wang M."/>
            <person name="Huang Q."/>
            <person name="Li B."/>
            <person name="Xuan Z."/>
            <person name="Cao J."/>
            <person name="Asan"/>
            <person name="Wu Z."/>
            <person name="Zhang J."/>
            <person name="Cai Q."/>
            <person name="Bai Y."/>
            <person name="Zhao B."/>
            <person name="Han Y."/>
            <person name="Li Y."/>
            <person name="Li X."/>
            <person name="Wang S."/>
            <person name="Shi Q."/>
            <person name="Liu S."/>
            <person name="Cho W.K."/>
            <person name="Kim J.Y."/>
            <person name="Xu Y."/>
            <person name="Heller-Uszynska K."/>
            <person name="Miao H."/>
            <person name="Cheng Z."/>
            <person name="Zhang S."/>
            <person name="Wu J."/>
            <person name="Yang Y."/>
            <person name="Kang H."/>
            <person name="Li M."/>
            <person name="Liang H."/>
            <person name="Ren X."/>
            <person name="Shi Z."/>
            <person name="Wen M."/>
            <person name="Jian M."/>
            <person name="Yang H."/>
            <person name="Zhang G."/>
            <person name="Yang Z."/>
            <person name="Chen R."/>
            <person name="Liu S."/>
            <person name="Li J."/>
            <person name="Ma L."/>
            <person name="Liu H."/>
            <person name="Zhou Y."/>
            <person name="Zhao J."/>
            <person name="Fang X."/>
            <person name="Li G."/>
            <person name="Fang L."/>
            <person name="Li Y."/>
            <person name="Liu D."/>
            <person name="Zheng H."/>
            <person name="Zhang Y."/>
            <person name="Qin N."/>
            <person name="Li Z."/>
            <person name="Yang G."/>
            <person name="Yang S."/>
            <person name="Bolund L."/>
            <person name="Kristiansen K."/>
            <person name="Zheng H."/>
            <person name="Li S."/>
            <person name="Zhang X."/>
            <person name="Yang H."/>
            <person name="Wang J."/>
            <person name="Sun R."/>
            <person name="Zhang B."/>
            <person name="Jiang S."/>
            <person name="Wang J."/>
            <person name="Du Y."/>
            <person name="Li S."/>
        </authorList>
    </citation>
    <scope>NUCLEOTIDE SEQUENCE [LARGE SCALE GENOMIC DNA]</scope>
    <source>
        <strain evidence="6">cv. 9930</strain>
    </source>
</reference>
<name>A0A0A0LQI1_CUCSA</name>
<dbReference type="Pfam" id="PF13359">
    <property type="entry name" value="DDE_Tnp_4"/>
    <property type="match status" value="1"/>
</dbReference>
<evidence type="ECO:0000313" key="5">
    <source>
        <dbReference type="EMBL" id="KGN64180.1"/>
    </source>
</evidence>